<keyword evidence="3" id="KW-1185">Reference proteome</keyword>
<dbReference type="RefSeq" id="WP_013931367.1">
    <property type="nucleotide sequence ID" value="NC_015707.1"/>
</dbReference>
<dbReference type="Pfam" id="PF01464">
    <property type="entry name" value="SLT"/>
    <property type="match status" value="1"/>
</dbReference>
<gene>
    <name evidence="2" type="ORF">Theth_0035</name>
</gene>
<dbReference type="PANTHER" id="PTHR37423">
    <property type="entry name" value="SOLUBLE LYTIC MUREIN TRANSGLYCOSYLASE-RELATED"/>
    <property type="match status" value="1"/>
</dbReference>
<protein>
    <submittedName>
        <fullName evidence="2">Lytic transglycosylase catalytic</fullName>
    </submittedName>
</protein>
<dbReference type="STRING" id="688269.Theth_0035"/>
<evidence type="ECO:0000313" key="3">
    <source>
        <dbReference type="Proteomes" id="UP000006804"/>
    </source>
</evidence>
<sequence precursor="true">MRFFVITFVLFACLCVAGPLFYLTSSTPHFTIELYKDGIKLSMSQPFFYNTLPVDVLLPKEGKTVLKGLLSVESNFFIHALSNVGAMGIAQIMSETAKELGVRNAFNVFEAIRGADLYLNKLTDQFSDTKVALAAYYEGPTKVKRYGPSSSGLRYAEKVLSEAERLALKPVFLRDIFYVEPYVKVGDGLSAGLNSGFSFFGIVDVAAQIGYEEGFVHRLMIYPRLTHNFALIFGEENLDFLIGASFEHPKRFGVEFYLTQGSFSLSWYLKLWEFFVKFGYNHRHGLWLGILK</sequence>
<dbReference type="Gene3D" id="1.10.530.10">
    <property type="match status" value="1"/>
</dbReference>
<feature type="domain" description="Transglycosylase SLT" evidence="1">
    <location>
        <begin position="64"/>
        <end position="149"/>
    </location>
</feature>
<reference evidence="2 3" key="1">
    <citation type="submission" date="2010-11" db="EMBL/GenBank/DDBJ databases">
        <title>The complete genome of Thermotoga thermarum DSM 5069.</title>
        <authorList>
            <consortium name="US DOE Joint Genome Institute (JGI-PGF)"/>
            <person name="Lucas S."/>
            <person name="Copeland A."/>
            <person name="Lapidus A."/>
            <person name="Bruce D."/>
            <person name="Goodwin L."/>
            <person name="Pitluck S."/>
            <person name="Kyrpides N."/>
            <person name="Mavromatis K."/>
            <person name="Ivanova N."/>
            <person name="Zeytun A."/>
            <person name="Brettin T."/>
            <person name="Detter J.C."/>
            <person name="Tapia R."/>
            <person name="Han C."/>
            <person name="Land M."/>
            <person name="Hauser L."/>
            <person name="Markowitz V."/>
            <person name="Cheng J.-F."/>
            <person name="Hugenholtz P."/>
            <person name="Woyke T."/>
            <person name="Wu D."/>
            <person name="Spring S."/>
            <person name="Schroeder M."/>
            <person name="Brambilla E."/>
            <person name="Klenk H.-P."/>
            <person name="Eisen J.A."/>
        </authorList>
    </citation>
    <scope>NUCLEOTIDE SEQUENCE [LARGE SCALE GENOMIC DNA]</scope>
    <source>
        <strain evidence="2 3">DSM 5069</strain>
    </source>
</reference>
<dbReference type="AlphaFoldDB" id="F7YU47"/>
<dbReference type="OrthoDB" id="9815002at2"/>
<dbReference type="PANTHER" id="PTHR37423:SF2">
    <property type="entry name" value="MEMBRANE-BOUND LYTIC MUREIN TRANSGLYCOSYLASE C"/>
    <property type="match status" value="1"/>
</dbReference>
<dbReference type="eggNOG" id="COG0741">
    <property type="taxonomic scope" value="Bacteria"/>
</dbReference>
<dbReference type="KEGG" id="tta:Theth_0035"/>
<accession>F7YU47</accession>
<evidence type="ECO:0000259" key="1">
    <source>
        <dbReference type="Pfam" id="PF01464"/>
    </source>
</evidence>
<dbReference type="HOGENOM" id="CLU_876980_0_0_0"/>
<dbReference type="EMBL" id="CP002351">
    <property type="protein sequence ID" value="AEH50143.1"/>
    <property type="molecule type" value="Genomic_DNA"/>
</dbReference>
<evidence type="ECO:0000313" key="2">
    <source>
        <dbReference type="EMBL" id="AEH50143.1"/>
    </source>
</evidence>
<dbReference type="InterPro" id="IPR023346">
    <property type="entry name" value="Lysozyme-like_dom_sf"/>
</dbReference>
<dbReference type="CDD" id="cd00254">
    <property type="entry name" value="LT-like"/>
    <property type="match status" value="1"/>
</dbReference>
<dbReference type="InterPro" id="IPR008258">
    <property type="entry name" value="Transglycosylase_SLT_dom_1"/>
</dbReference>
<organism evidence="2 3">
    <name type="scientific">Pseudothermotoga thermarum DSM 5069</name>
    <dbReference type="NCBI Taxonomy" id="688269"/>
    <lineage>
        <taxon>Bacteria</taxon>
        <taxon>Thermotogati</taxon>
        <taxon>Thermotogota</taxon>
        <taxon>Thermotogae</taxon>
        <taxon>Thermotogales</taxon>
        <taxon>Thermotogaceae</taxon>
        <taxon>Pseudothermotoga</taxon>
    </lineage>
</organism>
<name>F7YU47_9THEM</name>
<dbReference type="SUPFAM" id="SSF53955">
    <property type="entry name" value="Lysozyme-like"/>
    <property type="match status" value="1"/>
</dbReference>
<proteinExistence type="predicted"/>
<dbReference type="PATRIC" id="fig|688269.3.peg.35"/>
<dbReference type="Proteomes" id="UP000006804">
    <property type="component" value="Chromosome"/>
</dbReference>